<evidence type="ECO:0000256" key="2">
    <source>
        <dbReference type="ARBA" id="ARBA00008420"/>
    </source>
</evidence>
<evidence type="ECO:0000256" key="1">
    <source>
        <dbReference type="ARBA" id="ARBA00004875"/>
    </source>
</evidence>
<dbReference type="AlphaFoldDB" id="A0A4P9XDS5"/>
<dbReference type="GO" id="GO:0005975">
    <property type="term" value="P:carbohydrate metabolic process"/>
    <property type="evidence" value="ECO:0007669"/>
    <property type="project" value="InterPro"/>
</dbReference>
<dbReference type="PANTHER" id="PTHR43442:SF3">
    <property type="entry name" value="GLUCONOKINASE-RELATED"/>
    <property type="match status" value="1"/>
</dbReference>
<keyword evidence="11" id="KW-1185">Reference proteome</keyword>
<dbReference type="InterPro" id="IPR027417">
    <property type="entry name" value="P-loop_NTPase"/>
</dbReference>
<evidence type="ECO:0000313" key="10">
    <source>
        <dbReference type="EMBL" id="RKP03622.1"/>
    </source>
</evidence>
<comment type="similarity">
    <text evidence="2 9">Belongs to the gluconokinase GntK/GntV family.</text>
</comment>
<evidence type="ECO:0000256" key="3">
    <source>
        <dbReference type="ARBA" id="ARBA00012054"/>
    </source>
</evidence>
<dbReference type="Proteomes" id="UP000274922">
    <property type="component" value="Unassembled WGS sequence"/>
</dbReference>
<dbReference type="SUPFAM" id="SSF52540">
    <property type="entry name" value="P-loop containing nucleoside triphosphate hydrolases"/>
    <property type="match status" value="1"/>
</dbReference>
<dbReference type="UniPathway" id="UPA00792"/>
<proteinExistence type="inferred from homology"/>
<comment type="catalytic activity">
    <reaction evidence="8 9">
        <text>D-gluconate + ATP = 6-phospho-D-gluconate + ADP + H(+)</text>
        <dbReference type="Rhea" id="RHEA:19433"/>
        <dbReference type="ChEBI" id="CHEBI:15378"/>
        <dbReference type="ChEBI" id="CHEBI:18391"/>
        <dbReference type="ChEBI" id="CHEBI:30616"/>
        <dbReference type="ChEBI" id="CHEBI:58759"/>
        <dbReference type="ChEBI" id="CHEBI:456216"/>
        <dbReference type="EC" id="2.7.1.12"/>
    </reaction>
</comment>
<comment type="pathway">
    <text evidence="1 9">Carbohydrate acid metabolism; D-gluconate degradation.</text>
</comment>
<dbReference type="EMBL" id="ML014120">
    <property type="protein sequence ID" value="RKP03622.1"/>
    <property type="molecule type" value="Genomic_DNA"/>
</dbReference>
<name>A0A4P9XDS5_9FUNG</name>
<keyword evidence="6 9" id="KW-0418">Kinase</keyword>
<dbReference type="PANTHER" id="PTHR43442">
    <property type="entry name" value="GLUCONOKINASE-RELATED"/>
    <property type="match status" value="1"/>
</dbReference>
<dbReference type="InterPro" id="IPR006001">
    <property type="entry name" value="Therm_gnt_kin"/>
</dbReference>
<evidence type="ECO:0000313" key="11">
    <source>
        <dbReference type="Proteomes" id="UP000274922"/>
    </source>
</evidence>
<dbReference type="OrthoDB" id="275177at2759"/>
<sequence length="201" mass="22262">MIHVVYIMGCSGCGKSTVGDHLAKLISGIPDRRAVFLDGDDYHSEESRRRMASGIPLTDADRLPWLHAIRDDMHHRVEAWETAPDADAYAGQYVIVACSALKPSYRAILRDEAEHPRPEEGINAKHRVDFVYLDAPQAVLEARVGARTGHYMHRNMVASQIQTLELPAPDQTNDCVITVDATKPIEEVVRSAATQLDVPTP</sequence>
<dbReference type="GO" id="GO:0005524">
    <property type="term" value="F:ATP binding"/>
    <property type="evidence" value="ECO:0007669"/>
    <property type="project" value="UniProtKB-KW"/>
</dbReference>
<protein>
    <recommendedName>
        <fullName evidence="3 9">Gluconokinase</fullName>
        <ecNumber evidence="3 9">2.7.1.12</ecNumber>
    </recommendedName>
</protein>
<organism evidence="10 11">
    <name type="scientific">Caulochytrium protostelioides</name>
    <dbReference type="NCBI Taxonomy" id="1555241"/>
    <lineage>
        <taxon>Eukaryota</taxon>
        <taxon>Fungi</taxon>
        <taxon>Fungi incertae sedis</taxon>
        <taxon>Chytridiomycota</taxon>
        <taxon>Chytridiomycota incertae sedis</taxon>
        <taxon>Chytridiomycetes</taxon>
        <taxon>Caulochytriales</taxon>
        <taxon>Caulochytriaceae</taxon>
        <taxon>Caulochytrium</taxon>
    </lineage>
</organism>
<dbReference type="NCBIfam" id="TIGR01313">
    <property type="entry name" value="therm_gnt_kin"/>
    <property type="match status" value="1"/>
</dbReference>
<gene>
    <name evidence="10" type="ORF">CXG81DRAFT_23733</name>
</gene>
<dbReference type="GO" id="GO:0005737">
    <property type="term" value="C:cytoplasm"/>
    <property type="evidence" value="ECO:0007669"/>
    <property type="project" value="TreeGrafter"/>
</dbReference>
<dbReference type="CDD" id="cd02021">
    <property type="entry name" value="GntK"/>
    <property type="match status" value="1"/>
</dbReference>
<evidence type="ECO:0000256" key="9">
    <source>
        <dbReference type="RuleBase" id="RU363066"/>
    </source>
</evidence>
<evidence type="ECO:0000256" key="5">
    <source>
        <dbReference type="ARBA" id="ARBA00022741"/>
    </source>
</evidence>
<dbReference type="STRING" id="1555241.A0A4P9XDS5"/>
<evidence type="ECO:0000256" key="6">
    <source>
        <dbReference type="ARBA" id="ARBA00022777"/>
    </source>
</evidence>
<keyword evidence="4 9" id="KW-0808">Transferase</keyword>
<keyword evidence="5 9" id="KW-0547">Nucleotide-binding</keyword>
<evidence type="ECO:0000256" key="4">
    <source>
        <dbReference type="ARBA" id="ARBA00022679"/>
    </source>
</evidence>
<evidence type="ECO:0000256" key="8">
    <source>
        <dbReference type="ARBA" id="ARBA00048090"/>
    </source>
</evidence>
<evidence type="ECO:0000256" key="7">
    <source>
        <dbReference type="ARBA" id="ARBA00022840"/>
    </source>
</evidence>
<reference evidence="11" key="1">
    <citation type="journal article" date="2018" name="Nat. Microbiol.">
        <title>Leveraging single-cell genomics to expand the fungal tree of life.</title>
        <authorList>
            <person name="Ahrendt S.R."/>
            <person name="Quandt C.A."/>
            <person name="Ciobanu D."/>
            <person name="Clum A."/>
            <person name="Salamov A."/>
            <person name="Andreopoulos B."/>
            <person name="Cheng J.F."/>
            <person name="Woyke T."/>
            <person name="Pelin A."/>
            <person name="Henrissat B."/>
            <person name="Reynolds N.K."/>
            <person name="Benny G.L."/>
            <person name="Smith M.E."/>
            <person name="James T.Y."/>
            <person name="Grigoriev I.V."/>
        </authorList>
    </citation>
    <scope>NUCLEOTIDE SEQUENCE [LARGE SCALE GENOMIC DNA]</scope>
    <source>
        <strain evidence="11">ATCC 52028</strain>
    </source>
</reference>
<dbReference type="GO" id="GO:0046316">
    <property type="term" value="F:gluconokinase activity"/>
    <property type="evidence" value="ECO:0007669"/>
    <property type="project" value="UniProtKB-EC"/>
</dbReference>
<accession>A0A4P9XDS5</accession>
<dbReference type="Gene3D" id="3.40.50.300">
    <property type="entry name" value="P-loop containing nucleotide triphosphate hydrolases"/>
    <property type="match status" value="1"/>
</dbReference>
<dbReference type="EC" id="2.7.1.12" evidence="3 9"/>
<keyword evidence="7 9" id="KW-0067">ATP-binding</keyword>